<accession>A0A1H7VCA7</accession>
<dbReference type="PANTHER" id="PTHR30543">
    <property type="entry name" value="CHROMATE REDUCTASE"/>
    <property type="match status" value="1"/>
</dbReference>
<dbReference type="InterPro" id="IPR050712">
    <property type="entry name" value="NAD(P)H-dep_reductase"/>
</dbReference>
<evidence type="ECO:0000313" key="3">
    <source>
        <dbReference type="Proteomes" id="UP000198984"/>
    </source>
</evidence>
<dbReference type="STRING" id="573321.SAMN04488505_103286"/>
<dbReference type="Proteomes" id="UP000198984">
    <property type="component" value="Unassembled WGS sequence"/>
</dbReference>
<evidence type="ECO:0000259" key="1">
    <source>
        <dbReference type="Pfam" id="PF03358"/>
    </source>
</evidence>
<dbReference type="SUPFAM" id="SSF52218">
    <property type="entry name" value="Flavoproteins"/>
    <property type="match status" value="1"/>
</dbReference>
<reference evidence="2 3" key="1">
    <citation type="submission" date="2016-10" db="EMBL/GenBank/DDBJ databases">
        <authorList>
            <person name="de Groot N.N."/>
        </authorList>
    </citation>
    <scope>NUCLEOTIDE SEQUENCE [LARGE SCALE GENOMIC DNA]</scope>
    <source>
        <strain evidence="2 3">DSM 21039</strain>
    </source>
</reference>
<dbReference type="GO" id="GO:0010181">
    <property type="term" value="F:FMN binding"/>
    <property type="evidence" value="ECO:0007669"/>
    <property type="project" value="TreeGrafter"/>
</dbReference>
<dbReference type="PANTHER" id="PTHR30543:SF21">
    <property type="entry name" value="NAD(P)H-DEPENDENT FMN REDUCTASE LOT6"/>
    <property type="match status" value="1"/>
</dbReference>
<proteinExistence type="predicted"/>
<gene>
    <name evidence="2" type="ORF">SAMN04488505_103286</name>
</gene>
<protein>
    <submittedName>
        <fullName evidence="2">NAD(P)H-dependent FMN reductase</fullName>
    </submittedName>
</protein>
<dbReference type="Pfam" id="PF03358">
    <property type="entry name" value="FMN_red"/>
    <property type="match status" value="1"/>
</dbReference>
<dbReference type="Gene3D" id="3.40.50.360">
    <property type="match status" value="1"/>
</dbReference>
<dbReference type="GO" id="GO:0005829">
    <property type="term" value="C:cytosol"/>
    <property type="evidence" value="ECO:0007669"/>
    <property type="project" value="TreeGrafter"/>
</dbReference>
<dbReference type="OrthoDB" id="9812295at2"/>
<name>A0A1H7VCA7_9BACT</name>
<dbReference type="AlphaFoldDB" id="A0A1H7VCA7"/>
<dbReference type="GO" id="GO:0016491">
    <property type="term" value="F:oxidoreductase activity"/>
    <property type="evidence" value="ECO:0007669"/>
    <property type="project" value="InterPro"/>
</dbReference>
<keyword evidence="3" id="KW-1185">Reference proteome</keyword>
<dbReference type="InterPro" id="IPR029039">
    <property type="entry name" value="Flavoprotein-like_sf"/>
</dbReference>
<evidence type="ECO:0000313" key="2">
    <source>
        <dbReference type="EMBL" id="SEM06901.1"/>
    </source>
</evidence>
<dbReference type="EMBL" id="FOBB01000003">
    <property type="protein sequence ID" value="SEM06901.1"/>
    <property type="molecule type" value="Genomic_DNA"/>
</dbReference>
<organism evidence="2 3">
    <name type="scientific">Chitinophaga rupis</name>
    <dbReference type="NCBI Taxonomy" id="573321"/>
    <lineage>
        <taxon>Bacteria</taxon>
        <taxon>Pseudomonadati</taxon>
        <taxon>Bacteroidota</taxon>
        <taxon>Chitinophagia</taxon>
        <taxon>Chitinophagales</taxon>
        <taxon>Chitinophagaceae</taxon>
        <taxon>Chitinophaga</taxon>
    </lineage>
</organism>
<sequence length="185" mass="19733">MNAHPYKVLAISGSTRKDSANLQLLKAFASLAEGRLQVEIYQAIDTLPHFNPDLDVTPAPPAVQIFRDKIQAADGVVICTPEYVFTLPGSLKNALEWMVSTTIFSGKPVALITASAMGDKAHEALQLVMKTIESRFTAATQLLIRGVKGKVDGNGHITDAATKTAVAELVTAFTSLIAGENTPDQ</sequence>
<dbReference type="RefSeq" id="WP_089912797.1">
    <property type="nucleotide sequence ID" value="NZ_FOBB01000003.1"/>
</dbReference>
<dbReference type="InterPro" id="IPR005025">
    <property type="entry name" value="FMN_Rdtase-like_dom"/>
</dbReference>
<feature type="domain" description="NADPH-dependent FMN reductase-like" evidence="1">
    <location>
        <begin position="7"/>
        <end position="130"/>
    </location>
</feature>